<evidence type="ECO:0000313" key="2">
    <source>
        <dbReference type="Proteomes" id="UP000027153"/>
    </source>
</evidence>
<evidence type="ECO:0000313" key="1">
    <source>
        <dbReference type="EMBL" id="KCZ70999.1"/>
    </source>
</evidence>
<sequence precursor="true">MRKIVLISILVALFAAISAQQALADAPANPQCWGVVTSQLAKEGGVGEHASNQEEPRAGLGNIARLFGFDHVSDLGSFLATVDGVDATQCP</sequence>
<name>A0A062V5D8_9EURY</name>
<organism evidence="1 2">
    <name type="scientific">Candidatus Methanoperedens nitratireducens</name>
    <dbReference type="NCBI Taxonomy" id="1392998"/>
    <lineage>
        <taxon>Archaea</taxon>
        <taxon>Methanobacteriati</taxon>
        <taxon>Methanobacteriota</taxon>
        <taxon>Stenosarchaea group</taxon>
        <taxon>Methanomicrobia</taxon>
        <taxon>Methanosarcinales</taxon>
        <taxon>ANME-2 cluster</taxon>
        <taxon>Candidatus Methanoperedentaceae</taxon>
        <taxon>Candidatus Methanoperedens</taxon>
    </lineage>
</organism>
<gene>
    <name evidence="1" type="ORF">ANME2D_03028</name>
</gene>
<reference evidence="1 2" key="1">
    <citation type="journal article" date="2013" name="Nature">
        <title>Anaerobic oxidation of methane coupled to nitrate reduction in a novel archaeal lineage.</title>
        <authorList>
            <person name="Haroon M.F."/>
            <person name="Hu S."/>
            <person name="Shi Y."/>
            <person name="Imelfort M."/>
            <person name="Keller J."/>
            <person name="Hugenholtz P."/>
            <person name="Yuan Z."/>
            <person name="Tyson G.W."/>
        </authorList>
    </citation>
    <scope>NUCLEOTIDE SEQUENCE [LARGE SCALE GENOMIC DNA]</scope>
    <source>
        <strain evidence="1 2">ANME-2d</strain>
    </source>
</reference>
<dbReference type="RefSeq" id="WP_048093087.1">
    <property type="nucleotide sequence ID" value="NZ_JMIY01000007.1"/>
</dbReference>
<comment type="caution">
    <text evidence="1">The sequence shown here is derived from an EMBL/GenBank/DDBJ whole genome shotgun (WGS) entry which is preliminary data.</text>
</comment>
<dbReference type="EMBL" id="JMIY01000007">
    <property type="protein sequence ID" value="KCZ70999.1"/>
    <property type="molecule type" value="Genomic_DNA"/>
</dbReference>
<dbReference type="AlphaFoldDB" id="A0A062V5D8"/>
<dbReference type="PATRIC" id="fig|1392998.3.peg.2587"/>
<dbReference type="Proteomes" id="UP000027153">
    <property type="component" value="Unassembled WGS sequence"/>
</dbReference>
<keyword evidence="2" id="KW-1185">Reference proteome</keyword>
<protein>
    <submittedName>
        <fullName evidence="1">Uncharacterized protein</fullName>
    </submittedName>
</protein>
<proteinExistence type="predicted"/>
<accession>A0A062V5D8</accession>